<protein>
    <submittedName>
        <fullName evidence="1">Uncharacterized protein</fullName>
    </submittedName>
</protein>
<evidence type="ECO:0000313" key="2">
    <source>
        <dbReference type="Proteomes" id="UP000198833"/>
    </source>
</evidence>
<accession>A0A1H9BKF6</accession>
<dbReference type="Proteomes" id="UP000198833">
    <property type="component" value="Unassembled WGS sequence"/>
</dbReference>
<dbReference type="RefSeq" id="WP_419775167.1">
    <property type="nucleotide sequence ID" value="NZ_CP149446.1"/>
</dbReference>
<dbReference type="EMBL" id="FOEN01000003">
    <property type="protein sequence ID" value="SEP88798.1"/>
    <property type="molecule type" value="Genomic_DNA"/>
</dbReference>
<proteinExistence type="predicted"/>
<organism evidence="1 2">
    <name type="scientific">Ignavigranum ruoffiae</name>
    <dbReference type="NCBI Taxonomy" id="89093"/>
    <lineage>
        <taxon>Bacteria</taxon>
        <taxon>Bacillati</taxon>
        <taxon>Bacillota</taxon>
        <taxon>Bacilli</taxon>
        <taxon>Lactobacillales</taxon>
        <taxon>Aerococcaceae</taxon>
        <taxon>Ignavigranum</taxon>
    </lineage>
</organism>
<keyword evidence="2" id="KW-1185">Reference proteome</keyword>
<gene>
    <name evidence="1" type="ORF">SAMN04488558_10311</name>
</gene>
<evidence type="ECO:0000313" key="1">
    <source>
        <dbReference type="EMBL" id="SEP88798.1"/>
    </source>
</evidence>
<reference evidence="1 2" key="1">
    <citation type="submission" date="2016-10" db="EMBL/GenBank/DDBJ databases">
        <authorList>
            <person name="de Groot N.N."/>
        </authorList>
    </citation>
    <scope>NUCLEOTIDE SEQUENCE [LARGE SCALE GENOMIC DNA]</scope>
    <source>
        <strain evidence="1 2">DSM 15695</strain>
    </source>
</reference>
<sequence>MLLISIEASLLYKMILVKSVVTGVIAPEFPDYHLATIVQVASQINQPIYT</sequence>
<dbReference type="AlphaFoldDB" id="A0A1H9BKF6"/>
<name>A0A1H9BKF6_9LACT</name>